<dbReference type="OMA" id="EGWDFKP"/>
<dbReference type="STRING" id="3469.A0A4Y7IHQ5"/>
<dbReference type="Gene3D" id="3.40.50.1820">
    <property type="entry name" value="alpha/beta hydrolase"/>
    <property type="match status" value="1"/>
</dbReference>
<dbReference type="Pfam" id="PF05705">
    <property type="entry name" value="DUF829"/>
    <property type="match status" value="2"/>
</dbReference>
<keyword evidence="2" id="KW-1185">Reference proteome</keyword>
<dbReference type="SUPFAM" id="SSF53474">
    <property type="entry name" value="alpha/beta-Hydrolases"/>
    <property type="match status" value="1"/>
</dbReference>
<dbReference type="EMBL" id="CM010716">
    <property type="protein sequence ID" value="RZC48417.1"/>
    <property type="molecule type" value="Genomic_DNA"/>
</dbReference>
<reference evidence="1 2" key="1">
    <citation type="journal article" date="2018" name="Science">
        <title>The opium poppy genome and morphinan production.</title>
        <authorList>
            <person name="Guo L."/>
            <person name="Winzer T."/>
            <person name="Yang X."/>
            <person name="Li Y."/>
            <person name="Ning Z."/>
            <person name="He Z."/>
            <person name="Teodor R."/>
            <person name="Lu Y."/>
            <person name="Bowser T.A."/>
            <person name="Graham I.A."/>
            <person name="Ye K."/>
        </authorList>
    </citation>
    <scope>NUCLEOTIDE SEQUENCE [LARGE SCALE GENOMIC DNA]</scope>
    <source>
        <strain evidence="2">cv. HN1</strain>
        <tissue evidence="1">Leaves</tissue>
    </source>
</reference>
<evidence type="ECO:0008006" key="3">
    <source>
        <dbReference type="Google" id="ProtNLM"/>
    </source>
</evidence>
<dbReference type="InterPro" id="IPR029058">
    <property type="entry name" value="AB_hydrolase_fold"/>
</dbReference>
<gene>
    <name evidence="1" type="ORF">C5167_016843</name>
</gene>
<protein>
    <recommendedName>
        <fullName evidence="3">DUF829 domain-containing protein</fullName>
    </recommendedName>
</protein>
<dbReference type="GO" id="GO:0005777">
    <property type="term" value="C:peroxisome"/>
    <property type="evidence" value="ECO:0007669"/>
    <property type="project" value="EnsemblPlants"/>
</dbReference>
<name>A0A4Y7IHQ5_PAPSO</name>
<evidence type="ECO:0000313" key="1">
    <source>
        <dbReference type="EMBL" id="RZC48417.1"/>
    </source>
</evidence>
<proteinExistence type="predicted"/>
<sequence length="413" mass="46140">MWGDGGKIYWGRKAVDDGEKVEGIVVVFAWLSSQEKNLKNYVKLYSSLGWNSLVCHPDFLNLWFPDKAASLASAILNELIKVLKVRPCPVVFAAFSGGPKTCMYKALQIIDGKCAQNDLHISVFALFCLKDDYQLVRNCISGQIYDSCPVDFTSDVGTKFVLHPTVLKMSHPPRIMSWIANGIASGLDTLFVNRFEAERADYWQTLYASVNMEAPFLILCSEDDELAPYPVICNFAQRLQDLGGDVKLVKWNSSPHVGHYRQYPADYKAAVTELLGKAAFIYSRRLAKLEGEKTGIEGNHVGVSESVYNLQKATATSCESFRRVAVDPSDHFFLPSSVELEDRGMGSMQDEPKEELIHLQKLPALNAHGVLGQILFDVCVPKNIEGWDMKPSSSSSRKISPFNPIKCIRRSRL</sequence>
<dbReference type="Proteomes" id="UP000316621">
    <property type="component" value="Chromosome 2"/>
</dbReference>
<dbReference type="Gramene" id="RZC48417">
    <property type="protein sequence ID" value="RZC48417"/>
    <property type="gene ID" value="C5167_016843"/>
</dbReference>
<dbReference type="InterPro" id="IPR008547">
    <property type="entry name" value="DUF829_TMEM53"/>
</dbReference>
<dbReference type="PANTHER" id="PTHR12265:SF0">
    <property type="entry name" value="EXPRESSED PROTEIN"/>
    <property type="match status" value="1"/>
</dbReference>
<accession>A0A4Y7IHQ5</accession>
<dbReference type="PANTHER" id="PTHR12265">
    <property type="entry name" value="TRANSMEMBRANE PROTEIN 53"/>
    <property type="match status" value="1"/>
</dbReference>
<organism evidence="1 2">
    <name type="scientific">Papaver somniferum</name>
    <name type="common">Opium poppy</name>
    <dbReference type="NCBI Taxonomy" id="3469"/>
    <lineage>
        <taxon>Eukaryota</taxon>
        <taxon>Viridiplantae</taxon>
        <taxon>Streptophyta</taxon>
        <taxon>Embryophyta</taxon>
        <taxon>Tracheophyta</taxon>
        <taxon>Spermatophyta</taxon>
        <taxon>Magnoliopsida</taxon>
        <taxon>Ranunculales</taxon>
        <taxon>Papaveraceae</taxon>
        <taxon>Papaveroideae</taxon>
        <taxon>Papaver</taxon>
    </lineage>
</organism>
<dbReference type="AlphaFoldDB" id="A0A4Y7IHQ5"/>
<evidence type="ECO:0000313" key="2">
    <source>
        <dbReference type="Proteomes" id="UP000316621"/>
    </source>
</evidence>